<gene>
    <name evidence="1" type="ORF">KSV97_10855</name>
    <name evidence="2" type="ORF">KSW06_10810</name>
</gene>
<protein>
    <submittedName>
        <fullName evidence="1">Uncharacterized protein</fullName>
    </submittedName>
</protein>
<dbReference type="EMBL" id="JAHOEF010000114">
    <property type="protein sequence ID" value="MBV3383697.1"/>
    <property type="molecule type" value="Genomic_DNA"/>
</dbReference>
<dbReference type="Proteomes" id="UP001196408">
    <property type="component" value="Unassembled WGS sequence"/>
</dbReference>
<sequence length="60" mass="6994">MTIRDIIDLLESQGEWVNRSCTRDRILFGDAQTEISKVITCWVATNEVIQYAVEHDIHFI</sequence>
<evidence type="ECO:0000313" key="2">
    <source>
        <dbReference type="EMBL" id="MBV3393721.1"/>
    </source>
</evidence>
<dbReference type="Proteomes" id="UP001197492">
    <property type="component" value="Unassembled WGS sequence"/>
</dbReference>
<dbReference type="EMBL" id="JAHOEL010000114">
    <property type="protein sequence ID" value="MBV3393721.1"/>
    <property type="molecule type" value="Genomic_DNA"/>
</dbReference>
<accession>A0AAW4N0Q9</accession>
<keyword evidence="4" id="KW-1185">Reference proteome</keyword>
<dbReference type="AlphaFoldDB" id="A0AAW4N0Q9"/>
<evidence type="ECO:0000313" key="3">
    <source>
        <dbReference type="Proteomes" id="UP001196408"/>
    </source>
</evidence>
<name>A0AAW4N0Q9_9FIRM</name>
<dbReference type="RefSeq" id="WP_217748337.1">
    <property type="nucleotide sequence ID" value="NZ_JAHOEB010000106.1"/>
</dbReference>
<proteinExistence type="predicted"/>
<reference evidence="1 4" key="1">
    <citation type="submission" date="2021-06" db="EMBL/GenBank/DDBJ databases">
        <title>Collection of gut derived symbiotic bacterial strains cultured from healthy donors.</title>
        <authorList>
            <person name="Lin H."/>
            <person name="Littmann E."/>
            <person name="Pamer E.G."/>
        </authorList>
    </citation>
    <scope>NUCLEOTIDE SEQUENCE</scope>
    <source>
        <strain evidence="2 4">MSK.21.70</strain>
        <strain evidence="1">MSK.21.82</strain>
    </source>
</reference>
<evidence type="ECO:0000313" key="1">
    <source>
        <dbReference type="EMBL" id="MBV3383697.1"/>
    </source>
</evidence>
<organism evidence="1 3">
    <name type="scientific">Catenibacterium mitsuokai</name>
    <dbReference type="NCBI Taxonomy" id="100886"/>
    <lineage>
        <taxon>Bacteria</taxon>
        <taxon>Bacillati</taxon>
        <taxon>Bacillota</taxon>
        <taxon>Erysipelotrichia</taxon>
        <taxon>Erysipelotrichales</taxon>
        <taxon>Coprobacillaceae</taxon>
        <taxon>Catenibacterium</taxon>
    </lineage>
</organism>
<comment type="caution">
    <text evidence="1">The sequence shown here is derived from an EMBL/GenBank/DDBJ whole genome shotgun (WGS) entry which is preliminary data.</text>
</comment>
<evidence type="ECO:0000313" key="4">
    <source>
        <dbReference type="Proteomes" id="UP001197492"/>
    </source>
</evidence>